<evidence type="ECO:0000313" key="2">
    <source>
        <dbReference type="Proteomes" id="UP000582090"/>
    </source>
</evidence>
<evidence type="ECO:0008006" key="3">
    <source>
        <dbReference type="Google" id="ProtNLM"/>
    </source>
</evidence>
<organism evidence="1 2">
    <name type="scientific">Rhizobium metallidurans</name>
    <dbReference type="NCBI Taxonomy" id="1265931"/>
    <lineage>
        <taxon>Bacteria</taxon>
        <taxon>Pseudomonadati</taxon>
        <taxon>Pseudomonadota</taxon>
        <taxon>Alphaproteobacteria</taxon>
        <taxon>Hyphomicrobiales</taxon>
        <taxon>Rhizobiaceae</taxon>
        <taxon>Rhizobium/Agrobacterium group</taxon>
        <taxon>Rhizobium</taxon>
    </lineage>
</organism>
<proteinExistence type="predicted"/>
<dbReference type="RefSeq" id="WP_183901451.1">
    <property type="nucleotide sequence ID" value="NZ_JACIDW010000013.1"/>
</dbReference>
<dbReference type="AlphaFoldDB" id="A0A7W6GCD1"/>
<dbReference type="EMBL" id="JACIDW010000013">
    <property type="protein sequence ID" value="MBB3965935.1"/>
    <property type="molecule type" value="Genomic_DNA"/>
</dbReference>
<dbReference type="GO" id="GO:0003676">
    <property type="term" value="F:nucleic acid binding"/>
    <property type="evidence" value="ECO:0007669"/>
    <property type="project" value="InterPro"/>
</dbReference>
<keyword evidence="2" id="KW-1185">Reference proteome</keyword>
<comment type="caution">
    <text evidence="1">The sequence shown here is derived from an EMBL/GenBank/DDBJ whole genome shotgun (WGS) entry which is preliminary data.</text>
</comment>
<dbReference type="InterPro" id="IPR002052">
    <property type="entry name" value="DNA_methylase_N6_adenine_CS"/>
</dbReference>
<reference evidence="1 2" key="1">
    <citation type="submission" date="2020-08" db="EMBL/GenBank/DDBJ databases">
        <title>Genomic Encyclopedia of Type Strains, Phase IV (KMG-IV): sequencing the most valuable type-strain genomes for metagenomic binning, comparative biology and taxonomic classification.</title>
        <authorList>
            <person name="Goeker M."/>
        </authorList>
    </citation>
    <scope>NUCLEOTIDE SEQUENCE [LARGE SCALE GENOMIC DNA]</scope>
    <source>
        <strain evidence="1 2">DSM 26575</strain>
    </source>
</reference>
<sequence>MEHPKLGPTQALIMHRALDEAGGFSVVVGPPRECKAARLLNSKGFLSRDKVRADLYFATGKAKAAFAGWVYQPDVDSGVIVETIAPGETVTQLQVVGGASDLAIIIRRAQGLFDDGDYDAAMMLASGAYDQAKAAAGYARRMQASEQLISKALRMQADALLIESRAKMALADEYDHAQAAGLVAVQGRPKKVSDENLFRLEDVGLSKAKVFEARKLRDAEVREPGFIERVVETRVAEGLEPSRAVLKKEAGHAIGTKSASKDERGDQLYETPVEATRTLLALESFSGIVKEPAVGRGAILRVLEDAGYDVLISDLRDRDVVTRDGELQQVGDFLHSQPGDTEGTDIVTNPPYGDVANAFLAHALKVHKPRKMAALLNLNFMCGFEDPDRVFLMHDNPPSRVYVFSRRLPMMHRDGWDGPKASSQMNTAWFVWERNDEGFYGLGNGTFETIRVDWQRYQSAPLLAPGVGGHAGPIVFDYLDDEDYTRTTPRKSLDERIEEEFMRAILWMKHLEPFDIVKFRQGVGLRTSVATALIDTFVAEGLVEPAGDGAWMASGKGINMIATVGAVEGVKALRAGRTLDEAFA</sequence>
<protein>
    <recommendedName>
        <fullName evidence="3">SAM-dependent methyltransferase</fullName>
    </recommendedName>
</protein>
<gene>
    <name evidence="1" type="ORF">GGQ67_003616</name>
</gene>
<dbReference type="GO" id="GO:0008168">
    <property type="term" value="F:methyltransferase activity"/>
    <property type="evidence" value="ECO:0007669"/>
    <property type="project" value="InterPro"/>
</dbReference>
<name>A0A7W6GCD1_9HYPH</name>
<evidence type="ECO:0000313" key="1">
    <source>
        <dbReference type="EMBL" id="MBB3965935.1"/>
    </source>
</evidence>
<dbReference type="GO" id="GO:0032259">
    <property type="term" value="P:methylation"/>
    <property type="evidence" value="ECO:0007669"/>
    <property type="project" value="InterPro"/>
</dbReference>
<dbReference type="Proteomes" id="UP000582090">
    <property type="component" value="Unassembled WGS sequence"/>
</dbReference>
<dbReference type="PROSITE" id="PS00092">
    <property type="entry name" value="N6_MTASE"/>
    <property type="match status" value="1"/>
</dbReference>
<accession>A0A7W6GCD1</accession>